<dbReference type="RefSeq" id="WP_126703631.1">
    <property type="nucleotide sequence ID" value="NZ_CP034593.1"/>
</dbReference>
<reference evidence="4 5" key="1">
    <citation type="submission" date="2018-12" db="EMBL/GenBank/DDBJ databases">
        <title>Complete genome sequence of Flaviflexus sp. H23T48.</title>
        <authorList>
            <person name="Bae J.-W."/>
            <person name="Lee J.-Y."/>
        </authorList>
    </citation>
    <scope>NUCLEOTIDE SEQUENCE [LARGE SCALE GENOMIC DNA]</scope>
    <source>
        <strain evidence="4 5">H23T48</strain>
    </source>
</reference>
<dbReference type="Proteomes" id="UP000280344">
    <property type="component" value="Chromosome"/>
</dbReference>
<dbReference type="CDD" id="cd07989">
    <property type="entry name" value="LPLAT_AGPAT-like"/>
    <property type="match status" value="1"/>
</dbReference>
<keyword evidence="2 4" id="KW-0012">Acyltransferase</keyword>
<evidence type="ECO:0000256" key="2">
    <source>
        <dbReference type="ARBA" id="ARBA00023315"/>
    </source>
</evidence>
<sequence length="265" mass="29919">MTFAPLKHEGHERDIPVLMRAISWPVVTLVRSIQDLRVTGQNHIPPGPAIYIANHTSHLDGFVIAVALYEAGVPPRFIAKKELFKGALGAALRALGQVELDRDAPGTMIEQMAESLDKGLSIIIFPEGTFTHDPAGWPMRAKTGISRLNELRPNIPIIPISHWGNERIVHQWTGRIRWRRIFTRSEKVLVHIGHPITLTGKDHKERSSSAMTIIAEEVARLRKLLGRPMGAPPAERFVPTELNHHKRRAMIEARKAKRRPWKKVK</sequence>
<dbReference type="PANTHER" id="PTHR10434:SF11">
    <property type="entry name" value="1-ACYL-SN-GLYCEROL-3-PHOSPHATE ACYLTRANSFERASE"/>
    <property type="match status" value="1"/>
</dbReference>
<dbReference type="EMBL" id="CP034593">
    <property type="protein sequence ID" value="AZQ76825.1"/>
    <property type="molecule type" value="Genomic_DNA"/>
</dbReference>
<dbReference type="SUPFAM" id="SSF69593">
    <property type="entry name" value="Glycerol-3-phosphate (1)-acyltransferase"/>
    <property type="match status" value="1"/>
</dbReference>
<dbReference type="Pfam" id="PF01553">
    <property type="entry name" value="Acyltransferase"/>
    <property type="match status" value="1"/>
</dbReference>
<protein>
    <submittedName>
        <fullName evidence="4">1-acyl-sn-glycerol-3-phosphate acyltransferase</fullName>
    </submittedName>
</protein>
<dbReference type="AlphaFoldDB" id="A0A3S9PWW5"/>
<evidence type="ECO:0000313" key="4">
    <source>
        <dbReference type="EMBL" id="AZQ76825.1"/>
    </source>
</evidence>
<organism evidence="4 5">
    <name type="scientific">Flaviflexus ciconiae</name>
    <dbReference type="NCBI Taxonomy" id="2496867"/>
    <lineage>
        <taxon>Bacteria</taxon>
        <taxon>Bacillati</taxon>
        <taxon>Actinomycetota</taxon>
        <taxon>Actinomycetes</taxon>
        <taxon>Actinomycetales</taxon>
        <taxon>Actinomycetaceae</taxon>
        <taxon>Flaviflexus</taxon>
    </lineage>
</organism>
<feature type="domain" description="Phospholipid/glycerol acyltransferase" evidence="3">
    <location>
        <begin position="49"/>
        <end position="165"/>
    </location>
</feature>
<dbReference type="GO" id="GO:0003841">
    <property type="term" value="F:1-acylglycerol-3-phosphate O-acyltransferase activity"/>
    <property type="evidence" value="ECO:0007669"/>
    <property type="project" value="TreeGrafter"/>
</dbReference>
<dbReference type="GO" id="GO:0006654">
    <property type="term" value="P:phosphatidic acid biosynthetic process"/>
    <property type="evidence" value="ECO:0007669"/>
    <property type="project" value="TreeGrafter"/>
</dbReference>
<evidence type="ECO:0000256" key="1">
    <source>
        <dbReference type="ARBA" id="ARBA00022679"/>
    </source>
</evidence>
<dbReference type="PANTHER" id="PTHR10434">
    <property type="entry name" value="1-ACYL-SN-GLYCEROL-3-PHOSPHATE ACYLTRANSFERASE"/>
    <property type="match status" value="1"/>
</dbReference>
<keyword evidence="1 4" id="KW-0808">Transferase</keyword>
<accession>A0A3S9PWW5</accession>
<name>A0A3S9PWW5_9ACTO</name>
<gene>
    <name evidence="4" type="ORF">EJ997_05175</name>
</gene>
<evidence type="ECO:0000259" key="3">
    <source>
        <dbReference type="SMART" id="SM00563"/>
    </source>
</evidence>
<dbReference type="SMART" id="SM00563">
    <property type="entry name" value="PlsC"/>
    <property type="match status" value="1"/>
</dbReference>
<dbReference type="KEGG" id="flh:EJ997_05175"/>
<proteinExistence type="predicted"/>
<evidence type="ECO:0000313" key="5">
    <source>
        <dbReference type="Proteomes" id="UP000280344"/>
    </source>
</evidence>
<dbReference type="OrthoDB" id="9806008at2"/>
<dbReference type="InterPro" id="IPR002123">
    <property type="entry name" value="Plipid/glycerol_acylTrfase"/>
</dbReference>
<keyword evidence="5" id="KW-1185">Reference proteome</keyword>